<protein>
    <recommendedName>
        <fullName evidence="9">DNA-directed RNA polymerase II subunit RPB7</fullName>
    </recommendedName>
</protein>
<feature type="domain" description="S1 motif" evidence="6">
    <location>
        <begin position="80"/>
        <end position="148"/>
    </location>
</feature>
<gene>
    <name evidence="8" type="ORF">MANT1106_LOCUS11458</name>
</gene>
<keyword evidence="4" id="KW-0804">Transcription</keyword>
<dbReference type="FunFam" id="2.40.50.140:FF:000043">
    <property type="entry name" value="DNA-directed RNA polymerase II subunit RPB7"/>
    <property type="match status" value="1"/>
</dbReference>
<evidence type="ECO:0000259" key="7">
    <source>
        <dbReference type="Pfam" id="PF03876"/>
    </source>
</evidence>
<dbReference type="InterPro" id="IPR045113">
    <property type="entry name" value="Rpb7-like"/>
</dbReference>
<evidence type="ECO:0000256" key="3">
    <source>
        <dbReference type="ARBA" id="ARBA00022478"/>
    </source>
</evidence>
<dbReference type="InterPro" id="IPR005576">
    <property type="entry name" value="Rpb7-like_N"/>
</dbReference>
<organism evidence="8">
    <name type="scientific">Mantoniella antarctica</name>
    <dbReference type="NCBI Taxonomy" id="81844"/>
    <lineage>
        <taxon>Eukaryota</taxon>
        <taxon>Viridiplantae</taxon>
        <taxon>Chlorophyta</taxon>
        <taxon>Mamiellophyceae</taxon>
        <taxon>Mamiellales</taxon>
        <taxon>Mamiellaceae</taxon>
        <taxon>Mantoniella</taxon>
    </lineage>
</organism>
<proteinExistence type="inferred from homology"/>
<keyword evidence="3" id="KW-0240">DNA-directed RNA polymerase</keyword>
<evidence type="ECO:0000256" key="5">
    <source>
        <dbReference type="ARBA" id="ARBA00023242"/>
    </source>
</evidence>
<evidence type="ECO:0008006" key="9">
    <source>
        <dbReference type="Google" id="ProtNLM"/>
    </source>
</evidence>
<dbReference type="SUPFAM" id="SSF50249">
    <property type="entry name" value="Nucleic acid-binding proteins"/>
    <property type="match status" value="1"/>
</dbReference>
<feature type="domain" description="RNA polymerase Rpb7-like N-terminal" evidence="7">
    <location>
        <begin position="10"/>
        <end position="62"/>
    </location>
</feature>
<dbReference type="Gene3D" id="2.40.50.140">
    <property type="entry name" value="Nucleic acid-binding proteins"/>
    <property type="match status" value="1"/>
</dbReference>
<evidence type="ECO:0000313" key="8">
    <source>
        <dbReference type="EMBL" id="CAD8708775.1"/>
    </source>
</evidence>
<evidence type="ECO:0000259" key="6">
    <source>
        <dbReference type="Pfam" id="PF00575"/>
    </source>
</evidence>
<dbReference type="Pfam" id="PF03876">
    <property type="entry name" value="SHS2_Rpb7-N"/>
    <property type="match status" value="1"/>
</dbReference>
<dbReference type="GO" id="GO:0060213">
    <property type="term" value="P:positive regulation of nuclear-transcribed mRNA poly(A) tail shortening"/>
    <property type="evidence" value="ECO:0007669"/>
    <property type="project" value="TreeGrafter"/>
</dbReference>
<dbReference type="Pfam" id="PF00575">
    <property type="entry name" value="S1"/>
    <property type="match status" value="1"/>
</dbReference>
<dbReference type="GO" id="GO:0003727">
    <property type="term" value="F:single-stranded RNA binding"/>
    <property type="evidence" value="ECO:0007669"/>
    <property type="project" value="TreeGrafter"/>
</dbReference>
<dbReference type="GO" id="GO:0005665">
    <property type="term" value="C:RNA polymerase II, core complex"/>
    <property type="evidence" value="ECO:0007669"/>
    <property type="project" value="TreeGrafter"/>
</dbReference>
<reference evidence="8" key="1">
    <citation type="submission" date="2021-01" db="EMBL/GenBank/DDBJ databases">
        <authorList>
            <person name="Corre E."/>
            <person name="Pelletier E."/>
            <person name="Niang G."/>
            <person name="Scheremetjew M."/>
            <person name="Finn R."/>
            <person name="Kale V."/>
            <person name="Holt S."/>
            <person name="Cochrane G."/>
            <person name="Meng A."/>
            <person name="Brown T."/>
            <person name="Cohen L."/>
        </authorList>
    </citation>
    <scope>NUCLEOTIDE SEQUENCE</scope>
    <source>
        <strain evidence="8">SL-175</strain>
    </source>
</reference>
<dbReference type="GO" id="GO:0006367">
    <property type="term" value="P:transcription initiation at RNA polymerase II promoter"/>
    <property type="evidence" value="ECO:0007669"/>
    <property type="project" value="TreeGrafter"/>
</dbReference>
<dbReference type="CDD" id="cd04462">
    <property type="entry name" value="S1_RNAPII_Rpb7"/>
    <property type="match status" value="1"/>
</dbReference>
<dbReference type="SUPFAM" id="SSF88798">
    <property type="entry name" value="N-terminal, heterodimerisation domain of RBP7 (RpoE)"/>
    <property type="match status" value="1"/>
</dbReference>
<dbReference type="InterPro" id="IPR003029">
    <property type="entry name" value="S1_domain"/>
</dbReference>
<keyword evidence="5" id="KW-0539">Nucleus</keyword>
<dbReference type="FunFam" id="3.30.1490.120:FF:000001">
    <property type="entry name" value="DNA-directed RNA polymerase II subunit RPB7"/>
    <property type="match status" value="1"/>
</dbReference>
<dbReference type="GO" id="GO:0031369">
    <property type="term" value="F:translation initiation factor binding"/>
    <property type="evidence" value="ECO:0007669"/>
    <property type="project" value="TreeGrafter"/>
</dbReference>
<dbReference type="GO" id="GO:0045948">
    <property type="term" value="P:positive regulation of translational initiation"/>
    <property type="evidence" value="ECO:0007669"/>
    <property type="project" value="TreeGrafter"/>
</dbReference>
<dbReference type="GO" id="GO:0003697">
    <property type="term" value="F:single-stranded DNA binding"/>
    <property type="evidence" value="ECO:0007669"/>
    <property type="project" value="TreeGrafter"/>
</dbReference>
<dbReference type="AlphaFoldDB" id="A0A7S0SN12"/>
<dbReference type="PANTHER" id="PTHR12709:SF4">
    <property type="entry name" value="DNA-DIRECTED RNA POLYMERASE II SUBUNIT RPB7"/>
    <property type="match status" value="1"/>
</dbReference>
<comment type="similarity">
    <text evidence="2">Belongs to the eukaryotic RPB7/RPC8 RNA polymerase subunit family.</text>
</comment>
<dbReference type="Gene3D" id="3.30.1490.120">
    <property type="entry name" value="RNA polymerase Rpb7-like, N-terminal domain"/>
    <property type="match status" value="1"/>
</dbReference>
<dbReference type="InterPro" id="IPR036898">
    <property type="entry name" value="RNA_pol_Rpb7-like_N_sf"/>
</dbReference>
<evidence type="ECO:0000256" key="1">
    <source>
        <dbReference type="ARBA" id="ARBA00004123"/>
    </source>
</evidence>
<dbReference type="PANTHER" id="PTHR12709">
    <property type="entry name" value="DNA-DIRECTED RNA POLYMERASE II, III"/>
    <property type="match status" value="1"/>
</dbReference>
<accession>A0A7S0SN12</accession>
<dbReference type="GO" id="GO:0000932">
    <property type="term" value="C:P-body"/>
    <property type="evidence" value="ECO:0007669"/>
    <property type="project" value="TreeGrafter"/>
</dbReference>
<dbReference type="EMBL" id="HBFC01019227">
    <property type="protein sequence ID" value="CAD8708775.1"/>
    <property type="molecule type" value="Transcribed_RNA"/>
</dbReference>
<dbReference type="InterPro" id="IPR012340">
    <property type="entry name" value="NA-bd_OB-fold"/>
</dbReference>
<dbReference type="CDD" id="cd04329">
    <property type="entry name" value="RNAP_II_Rpb7_N"/>
    <property type="match status" value="1"/>
</dbReference>
<evidence type="ECO:0000256" key="4">
    <source>
        <dbReference type="ARBA" id="ARBA00023163"/>
    </source>
</evidence>
<comment type="subcellular location">
    <subcellularLocation>
        <location evidence="1">Nucleus</location>
    </subcellularLocation>
</comment>
<evidence type="ECO:0000256" key="2">
    <source>
        <dbReference type="ARBA" id="ARBA00009307"/>
    </source>
</evidence>
<name>A0A7S0SN12_9CHLO</name>
<sequence>MFFHINLDKNIILEARHFGRNMREVLHEKLKNEVEGSCTGRHGFIVLVTAINNISEGMITDDGTARAKFHVEYGCVAFRPFKGEVLDAVVTQVTKFGFFAEAGPLSIFVSNQLIADDMQFESVGENAYVSADQQVRIVKEAEVRVRVVGMRIDASEIFCIATVKEDYLGLIGEPAAY</sequence>